<name>A0A7W8F920_9ACTN</name>
<dbReference type="Proteomes" id="UP000568022">
    <property type="component" value="Unassembled WGS sequence"/>
</dbReference>
<protein>
    <submittedName>
        <fullName evidence="1">Uncharacterized protein</fullName>
    </submittedName>
</protein>
<dbReference type="AlphaFoldDB" id="A0A7W8F920"/>
<proteinExistence type="predicted"/>
<sequence length="38" mass="4059">MRVLLSPTADPWHGAAYVTRHSTVPHGAAEREASAPFA</sequence>
<comment type="caution">
    <text evidence="1">The sequence shown here is derived from an EMBL/GenBank/DDBJ whole genome shotgun (WGS) entry which is preliminary data.</text>
</comment>
<gene>
    <name evidence="1" type="ORF">FHS32_002558</name>
</gene>
<accession>A0A7W8F920</accession>
<dbReference type="EMBL" id="JACHJE010000005">
    <property type="protein sequence ID" value="MBB5125824.1"/>
    <property type="molecule type" value="Genomic_DNA"/>
</dbReference>
<evidence type="ECO:0000313" key="1">
    <source>
        <dbReference type="EMBL" id="MBB5125824.1"/>
    </source>
</evidence>
<evidence type="ECO:0000313" key="2">
    <source>
        <dbReference type="Proteomes" id="UP000568022"/>
    </source>
</evidence>
<organism evidence="1 2">
    <name type="scientific">Streptomyces griseoloalbus</name>
    <dbReference type="NCBI Taxonomy" id="67303"/>
    <lineage>
        <taxon>Bacteria</taxon>
        <taxon>Bacillati</taxon>
        <taxon>Actinomycetota</taxon>
        <taxon>Actinomycetes</taxon>
        <taxon>Kitasatosporales</taxon>
        <taxon>Streptomycetaceae</taxon>
        <taxon>Streptomyces</taxon>
    </lineage>
</organism>
<keyword evidence="2" id="KW-1185">Reference proteome</keyword>
<reference evidence="1 2" key="1">
    <citation type="submission" date="2020-08" db="EMBL/GenBank/DDBJ databases">
        <title>Genomic Encyclopedia of Type Strains, Phase III (KMG-III): the genomes of soil and plant-associated and newly described type strains.</title>
        <authorList>
            <person name="Whitman W."/>
        </authorList>
    </citation>
    <scope>NUCLEOTIDE SEQUENCE [LARGE SCALE GENOMIC DNA]</scope>
    <source>
        <strain evidence="1 2">CECT 3226</strain>
    </source>
</reference>